<evidence type="ECO:0000256" key="2">
    <source>
        <dbReference type="ARBA" id="ARBA00023125"/>
    </source>
</evidence>
<evidence type="ECO:0000313" key="5">
    <source>
        <dbReference type="EMBL" id="MCR6097552.1"/>
    </source>
</evidence>
<evidence type="ECO:0000259" key="4">
    <source>
        <dbReference type="PROSITE" id="PS01124"/>
    </source>
</evidence>
<gene>
    <name evidence="5" type="ORF">HXA33_13455</name>
</gene>
<dbReference type="RefSeq" id="WP_257821960.1">
    <property type="nucleotide sequence ID" value="NZ_JABXYM010000001.1"/>
</dbReference>
<dbReference type="PANTHER" id="PTHR43280">
    <property type="entry name" value="ARAC-FAMILY TRANSCRIPTIONAL REGULATOR"/>
    <property type="match status" value="1"/>
</dbReference>
<dbReference type="InterPro" id="IPR009057">
    <property type="entry name" value="Homeodomain-like_sf"/>
</dbReference>
<dbReference type="InterPro" id="IPR018062">
    <property type="entry name" value="HTH_AraC-typ_CS"/>
</dbReference>
<dbReference type="InterPro" id="IPR003313">
    <property type="entry name" value="AraC-bd"/>
</dbReference>
<dbReference type="PROSITE" id="PS01124">
    <property type="entry name" value="HTH_ARAC_FAMILY_2"/>
    <property type="match status" value="1"/>
</dbReference>
<dbReference type="Pfam" id="PF12833">
    <property type="entry name" value="HTH_18"/>
    <property type="match status" value="1"/>
</dbReference>
<dbReference type="AlphaFoldDB" id="A0A9Q4B3B0"/>
<keyword evidence="3" id="KW-0804">Transcription</keyword>
<dbReference type="EMBL" id="JABXYM010000001">
    <property type="protein sequence ID" value="MCR6097552.1"/>
    <property type="molecule type" value="Genomic_DNA"/>
</dbReference>
<organism evidence="5 6">
    <name type="scientific">Salipaludibacillus agaradhaerens</name>
    <name type="common">Bacillus agaradhaerens</name>
    <dbReference type="NCBI Taxonomy" id="76935"/>
    <lineage>
        <taxon>Bacteria</taxon>
        <taxon>Bacillati</taxon>
        <taxon>Bacillota</taxon>
        <taxon>Bacilli</taxon>
        <taxon>Bacillales</taxon>
        <taxon>Bacillaceae</taxon>
    </lineage>
</organism>
<dbReference type="PANTHER" id="PTHR43280:SF2">
    <property type="entry name" value="HTH-TYPE TRANSCRIPTIONAL REGULATOR EXSA"/>
    <property type="match status" value="1"/>
</dbReference>
<dbReference type="SUPFAM" id="SSF51215">
    <property type="entry name" value="Regulatory protein AraC"/>
    <property type="match status" value="1"/>
</dbReference>
<dbReference type="InterPro" id="IPR018060">
    <property type="entry name" value="HTH_AraC"/>
</dbReference>
<evidence type="ECO:0000256" key="1">
    <source>
        <dbReference type="ARBA" id="ARBA00023015"/>
    </source>
</evidence>
<dbReference type="GO" id="GO:0043565">
    <property type="term" value="F:sequence-specific DNA binding"/>
    <property type="evidence" value="ECO:0007669"/>
    <property type="project" value="InterPro"/>
</dbReference>
<evidence type="ECO:0000313" key="6">
    <source>
        <dbReference type="Proteomes" id="UP001057753"/>
    </source>
</evidence>
<proteinExistence type="predicted"/>
<dbReference type="SMART" id="SM00342">
    <property type="entry name" value="HTH_ARAC"/>
    <property type="match status" value="1"/>
</dbReference>
<dbReference type="GO" id="GO:0003700">
    <property type="term" value="F:DNA-binding transcription factor activity"/>
    <property type="evidence" value="ECO:0007669"/>
    <property type="project" value="InterPro"/>
</dbReference>
<comment type="caution">
    <text evidence="5">The sequence shown here is derived from an EMBL/GenBank/DDBJ whole genome shotgun (WGS) entry which is preliminary data.</text>
</comment>
<keyword evidence="6" id="KW-1185">Reference proteome</keyword>
<reference evidence="5" key="1">
    <citation type="submission" date="2020-06" db="EMBL/GenBank/DDBJ databases">
        <title>Insight into the genomes of haloalkaliphilic bacilli from Kenyan soda lakes.</title>
        <authorList>
            <person name="Mwirichia R."/>
            <person name="Villamizar G.C."/>
            <person name="Poehlein A."/>
            <person name="Mugweru J."/>
            <person name="Kipnyargis A."/>
            <person name="Kiplimo D."/>
            <person name="Orwa P."/>
            <person name="Daniel R."/>
        </authorList>
    </citation>
    <scope>NUCLEOTIDE SEQUENCE</scope>
    <source>
        <strain evidence="5">B1096_S55</strain>
    </source>
</reference>
<keyword evidence="2" id="KW-0238">DNA-binding</keyword>
<protein>
    <submittedName>
        <fullName evidence="5">AraC family transcriptional regulator</fullName>
    </submittedName>
</protein>
<dbReference type="Pfam" id="PF02311">
    <property type="entry name" value="AraC_binding"/>
    <property type="match status" value="1"/>
</dbReference>
<feature type="domain" description="HTH araC/xylS-type" evidence="4">
    <location>
        <begin position="193"/>
        <end position="291"/>
    </location>
</feature>
<dbReference type="Proteomes" id="UP001057753">
    <property type="component" value="Unassembled WGS sequence"/>
</dbReference>
<keyword evidence="1" id="KW-0805">Transcription regulation</keyword>
<dbReference type="PROSITE" id="PS00041">
    <property type="entry name" value="HTH_ARAC_FAMILY_1"/>
    <property type="match status" value="1"/>
</dbReference>
<sequence>MKEFIKSDVLSPIDFLHGGQFVAGEGWSHMKRHLDICVMIIAIHHDLYIQQNDTHYHVKPGDVLFLLPHRLHVGYKVSAPGTTYYWFHFNFSSAVSILSDQGIQQEITSIRSNPHTSPLKNNGTIILPVYSRPKYIERIRILSKQLLDVSKANYYNHYAVDYLATSLLIELSEQTITHVNTSFKKSSPEKKLDAILEWIRVQALGYISVNMIAQEFNYNKDYLTRLFKKETGMTIQEYITMLRLSKAKELLARTNESIKMIAFTIGMKDEKYFMRFFKKYEKMTPSEYREAYYRTPMNNK</sequence>
<accession>A0A9Q4B3B0</accession>
<name>A0A9Q4B3B0_SALAG</name>
<dbReference type="SUPFAM" id="SSF46689">
    <property type="entry name" value="Homeodomain-like"/>
    <property type="match status" value="2"/>
</dbReference>
<dbReference type="InterPro" id="IPR037923">
    <property type="entry name" value="HTH-like"/>
</dbReference>
<dbReference type="Gene3D" id="1.10.10.60">
    <property type="entry name" value="Homeodomain-like"/>
    <property type="match status" value="2"/>
</dbReference>
<evidence type="ECO:0000256" key="3">
    <source>
        <dbReference type="ARBA" id="ARBA00023163"/>
    </source>
</evidence>